<dbReference type="KEGG" id="vg:26131619"/>
<organismHost>
    <name type="scientific">Aeropyrum pernix</name>
    <dbReference type="NCBI Taxonomy" id="56636"/>
</organismHost>
<dbReference type="RefSeq" id="YP_009177652.1">
    <property type="nucleotide sequence ID" value="NC_028256.1"/>
</dbReference>
<organism evidence="1 2">
    <name type="scientific">Aeropyrum pernix ovoid virus 1</name>
    <name type="common">APOV1</name>
    <dbReference type="NCBI Taxonomy" id="1032474"/>
    <lineage>
        <taxon>Viruses</taxon>
        <taxon>Viruses incertae sedis</taxon>
        <taxon>Guttaviridae</taxon>
        <taxon>Betaguttavirus</taxon>
    </lineage>
</organism>
<name>G3CAU3_APOV1</name>
<protein>
    <submittedName>
        <fullName evidence="1">Uncharacterized protein</fullName>
    </submittedName>
</protein>
<evidence type="ECO:0000313" key="2">
    <source>
        <dbReference type="Proteomes" id="UP000008911"/>
    </source>
</evidence>
<reference evidence="1 2" key="1">
    <citation type="journal article" date="2011" name="J. Bacteriol.">
        <title>Provirus Induction in Hyperthermophilic Archaea: Characterization of Aeropyrum pernix Spindle-Shaped Virus 1 and Aeropyrum pernix Ovoid Virus 1.</title>
        <authorList>
            <person name="Mochizuki T."/>
            <person name="Sako Y."/>
            <person name="Prangishvili D."/>
        </authorList>
    </citation>
    <scope>NUCLEOTIDE SEQUENCE [LARGE SCALE GENOMIC DNA]</scope>
</reference>
<dbReference type="GeneID" id="26131619"/>
<sequence length="128" mass="15593">MLTLNSLAPSERRTLILIYRYVYREGRTSRCFTYQGLRSWIHYALPKHERPEWHTVERAIRRLAELEVVRRLRRGRKVIFCPGKHWHQLLVEYRGVLSQAVKLEEPYRSLLHYLPGHKTWDRMRNRGI</sequence>
<accession>G3CAU3</accession>
<keyword evidence="2" id="KW-1185">Reference proteome</keyword>
<dbReference type="Proteomes" id="UP000008911">
    <property type="component" value="Segment"/>
</dbReference>
<dbReference type="EMBL" id="HE580237">
    <property type="protein sequence ID" value="CCD22142.1"/>
    <property type="molecule type" value="Genomic_DNA"/>
</dbReference>
<evidence type="ECO:0000313" key="1">
    <source>
        <dbReference type="EMBL" id="CCD22142.1"/>
    </source>
</evidence>
<proteinExistence type="predicted"/>